<evidence type="ECO:0000256" key="2">
    <source>
        <dbReference type="SAM" id="Phobius"/>
    </source>
</evidence>
<keyword evidence="1" id="KW-0175">Coiled coil</keyword>
<sequence>MGKLEDAPRKAAELVVSYDEKSYLYMVATLSMVAIRWDVAYQFRQLLVAIGWDAEYLFWQLQADIDSRAKAVGANPLVEEFRMEYSLDDEEFMVHMVILNPDRTGEDANAVENALSRAYSDLSLRDALGAEKSKLQIEHSRSEDAGRRCLIEHLIGVTDSAANDRPSRKVKKLLVKELAYVISGYISNASEMNEGISWKLVEVDGGDEWRADLFNCCAEPCLSLWTGVKENLSQPRLESLENDLNYEGPVAEASRKSTSLKEELDESLVKMASLETNIEELKQKFAKIENKASQALLDNELLVETNLQLKLRELLNSAASDKEVTAQIATITKLQLEETQWQSAEEELTEGRCSRHMRELVHGTNGGLRAMVVIIMGVGTMVTDRMPVMNASLSSFAGGALASTVGELLKVYSDRVTMKALREIHLLKDEEEIVDLSGARWPPAPAADELPHPWLAVNSAGSFAIGAICLLLLTHMIRSYKSRMWTVVVVATAMFIGIGAASGHLEKSSFVHFCIRVVGFDLLLMAFSFAIDWFCNRVGSY</sequence>
<dbReference type="EMBL" id="PGOL01000820">
    <property type="protein sequence ID" value="PKI64423.1"/>
    <property type="molecule type" value="Genomic_DNA"/>
</dbReference>
<keyword evidence="4" id="KW-1185">Reference proteome</keyword>
<comment type="caution">
    <text evidence="3">The sequence shown here is derived from an EMBL/GenBank/DDBJ whole genome shotgun (WGS) entry which is preliminary data.</text>
</comment>
<keyword evidence="2" id="KW-0812">Transmembrane</keyword>
<feature type="transmembrane region" description="Helical" evidence="2">
    <location>
        <begin position="454"/>
        <end position="473"/>
    </location>
</feature>
<feature type="transmembrane region" description="Helical" evidence="2">
    <location>
        <begin position="510"/>
        <end position="535"/>
    </location>
</feature>
<feature type="transmembrane region" description="Helical" evidence="2">
    <location>
        <begin position="485"/>
        <end position="504"/>
    </location>
</feature>
<dbReference type="PANTHER" id="PTHR46604:SF2">
    <property type="entry name" value="MCAFUNC DOMAIN-CONTAINING PROTEIN"/>
    <property type="match status" value="1"/>
</dbReference>
<evidence type="ECO:0000313" key="4">
    <source>
        <dbReference type="Proteomes" id="UP000233551"/>
    </source>
</evidence>
<dbReference type="PANTHER" id="PTHR46604">
    <property type="entry name" value="PROTEIN MID1-COMPLEMENTING ACTIVITY 1"/>
    <property type="match status" value="1"/>
</dbReference>
<dbReference type="Proteomes" id="UP000233551">
    <property type="component" value="Unassembled WGS sequence"/>
</dbReference>
<proteinExistence type="predicted"/>
<gene>
    <name evidence="3" type="ORF">CRG98_015208</name>
</gene>
<evidence type="ECO:0000256" key="1">
    <source>
        <dbReference type="SAM" id="Coils"/>
    </source>
</evidence>
<feature type="coiled-coil region" evidence="1">
    <location>
        <begin position="257"/>
        <end position="298"/>
    </location>
</feature>
<evidence type="ECO:0000313" key="3">
    <source>
        <dbReference type="EMBL" id="PKI64423.1"/>
    </source>
</evidence>
<accession>A0A2I0K8H5</accession>
<dbReference type="AlphaFoldDB" id="A0A2I0K8H5"/>
<organism evidence="3 4">
    <name type="scientific">Punica granatum</name>
    <name type="common">Pomegranate</name>
    <dbReference type="NCBI Taxonomy" id="22663"/>
    <lineage>
        <taxon>Eukaryota</taxon>
        <taxon>Viridiplantae</taxon>
        <taxon>Streptophyta</taxon>
        <taxon>Embryophyta</taxon>
        <taxon>Tracheophyta</taxon>
        <taxon>Spermatophyta</taxon>
        <taxon>Magnoliopsida</taxon>
        <taxon>eudicotyledons</taxon>
        <taxon>Gunneridae</taxon>
        <taxon>Pentapetalae</taxon>
        <taxon>rosids</taxon>
        <taxon>malvids</taxon>
        <taxon>Myrtales</taxon>
        <taxon>Lythraceae</taxon>
        <taxon>Punica</taxon>
    </lineage>
</organism>
<keyword evidence="2" id="KW-1133">Transmembrane helix</keyword>
<reference evidence="3 4" key="1">
    <citation type="submission" date="2017-11" db="EMBL/GenBank/DDBJ databases">
        <title>De-novo sequencing of pomegranate (Punica granatum L.) genome.</title>
        <authorList>
            <person name="Akparov Z."/>
            <person name="Amiraslanov A."/>
            <person name="Hajiyeva S."/>
            <person name="Abbasov M."/>
            <person name="Kaur K."/>
            <person name="Hamwieh A."/>
            <person name="Solovyev V."/>
            <person name="Salamov A."/>
            <person name="Braich B."/>
            <person name="Kosarev P."/>
            <person name="Mahmoud A."/>
            <person name="Hajiyev E."/>
            <person name="Babayeva S."/>
            <person name="Izzatullayeva V."/>
            <person name="Mammadov A."/>
            <person name="Mammadov A."/>
            <person name="Sharifova S."/>
            <person name="Ojaghi J."/>
            <person name="Eynullazada K."/>
            <person name="Bayramov B."/>
            <person name="Abdulazimova A."/>
            <person name="Shahmuradov I."/>
        </authorList>
    </citation>
    <scope>NUCLEOTIDE SEQUENCE [LARGE SCALE GENOMIC DNA]</scope>
    <source>
        <strain evidence="4">cv. AG2017</strain>
        <tissue evidence="3">Leaf</tissue>
    </source>
</reference>
<keyword evidence="2" id="KW-0472">Membrane</keyword>
<name>A0A2I0K8H5_PUNGR</name>
<protein>
    <submittedName>
        <fullName evidence="3">Uncharacterized protein</fullName>
    </submittedName>
</protein>